<dbReference type="EMBL" id="KB106575">
    <property type="protein sequence ID" value="ELK31002.1"/>
    <property type="molecule type" value="Genomic_DNA"/>
</dbReference>
<organism evidence="2 3">
    <name type="scientific">Myotis davidii</name>
    <name type="common">David's myotis</name>
    <dbReference type="NCBI Taxonomy" id="225400"/>
    <lineage>
        <taxon>Eukaryota</taxon>
        <taxon>Metazoa</taxon>
        <taxon>Chordata</taxon>
        <taxon>Craniata</taxon>
        <taxon>Vertebrata</taxon>
        <taxon>Euteleostomi</taxon>
        <taxon>Mammalia</taxon>
        <taxon>Eutheria</taxon>
        <taxon>Laurasiatheria</taxon>
        <taxon>Chiroptera</taxon>
        <taxon>Yangochiroptera</taxon>
        <taxon>Vespertilionidae</taxon>
        <taxon>Myotis</taxon>
    </lineage>
</organism>
<dbReference type="Proteomes" id="UP000010556">
    <property type="component" value="Unassembled WGS sequence"/>
</dbReference>
<evidence type="ECO:0000313" key="2">
    <source>
        <dbReference type="EMBL" id="ELK31002.1"/>
    </source>
</evidence>
<accession>L5LY87</accession>
<gene>
    <name evidence="2" type="ORF">MDA_GLEAN10011949</name>
</gene>
<evidence type="ECO:0000313" key="3">
    <source>
        <dbReference type="Proteomes" id="UP000010556"/>
    </source>
</evidence>
<dbReference type="AlphaFoldDB" id="L5LY87"/>
<sequence length="188" mass="21763">MAYVQMAFSSIISQMQRYCNCNGQPLTMVKILVAGAQHYFSAVLRIFLVQLSYKMLDWYHGSMHYRYNNFFQELAWQDPFHNRKSQSTKQDTLDIVVKTTGHPRANCAYQLPIEYDMPSYKQKSPKKESLQFISSVFCGGEGLLSSEEIQQYSPSMTVVTKDKSKKVLFLHNKTKDKIMESKASAWKV</sequence>
<feature type="domain" description="Phosphofurin acidic cluster sorting protein 1/2 C-terminal" evidence="1">
    <location>
        <begin position="2"/>
        <end position="59"/>
    </location>
</feature>
<proteinExistence type="predicted"/>
<dbReference type="Pfam" id="PF10254">
    <property type="entry name" value="Pacs-1"/>
    <property type="match status" value="1"/>
</dbReference>
<dbReference type="PANTHER" id="PTHR13280">
    <property type="entry name" value="PHOSPHOFURIN ACIDIC CLUSTER SORTING PROTEIN"/>
    <property type="match status" value="1"/>
</dbReference>
<dbReference type="InterPro" id="IPR019381">
    <property type="entry name" value="PACS1/2_C"/>
</dbReference>
<reference evidence="3" key="1">
    <citation type="journal article" date="2013" name="Science">
        <title>Comparative analysis of bat genomes provides insight into the evolution of flight and immunity.</title>
        <authorList>
            <person name="Zhang G."/>
            <person name="Cowled C."/>
            <person name="Shi Z."/>
            <person name="Huang Z."/>
            <person name="Bishop-Lilly K.A."/>
            <person name="Fang X."/>
            <person name="Wynne J.W."/>
            <person name="Xiong Z."/>
            <person name="Baker M.L."/>
            <person name="Zhao W."/>
            <person name="Tachedjian M."/>
            <person name="Zhu Y."/>
            <person name="Zhou P."/>
            <person name="Jiang X."/>
            <person name="Ng J."/>
            <person name="Yang L."/>
            <person name="Wu L."/>
            <person name="Xiao J."/>
            <person name="Feng Y."/>
            <person name="Chen Y."/>
            <person name="Sun X."/>
            <person name="Zhang Y."/>
            <person name="Marsh G.A."/>
            <person name="Crameri G."/>
            <person name="Broder C.C."/>
            <person name="Frey K.G."/>
            <person name="Wang L.F."/>
            <person name="Wang J."/>
        </authorList>
    </citation>
    <scope>NUCLEOTIDE SEQUENCE [LARGE SCALE GENOMIC DNA]</scope>
</reference>
<dbReference type="PANTHER" id="PTHR13280:SF15">
    <property type="entry name" value="PHOSPHOFURIN ACIDIC CLUSTER SORTING PROTEIN 2"/>
    <property type="match status" value="1"/>
</dbReference>
<protein>
    <submittedName>
        <fullName evidence="2">Phosphofurin acidic cluster sorting protein 2</fullName>
    </submittedName>
</protein>
<dbReference type="GO" id="GO:0044325">
    <property type="term" value="F:transmembrane transporter binding"/>
    <property type="evidence" value="ECO:0007669"/>
    <property type="project" value="TreeGrafter"/>
</dbReference>
<name>L5LY87_MYODS</name>
<keyword evidence="3" id="KW-1185">Reference proteome</keyword>
<evidence type="ECO:0000259" key="1">
    <source>
        <dbReference type="Pfam" id="PF10254"/>
    </source>
</evidence>
<dbReference type="GO" id="GO:0072659">
    <property type="term" value="P:protein localization to plasma membrane"/>
    <property type="evidence" value="ECO:0007669"/>
    <property type="project" value="TreeGrafter"/>
</dbReference>